<organism evidence="3 4">
    <name type="scientific">Turnera subulata</name>
    <dbReference type="NCBI Taxonomy" id="218843"/>
    <lineage>
        <taxon>Eukaryota</taxon>
        <taxon>Viridiplantae</taxon>
        <taxon>Streptophyta</taxon>
        <taxon>Embryophyta</taxon>
        <taxon>Tracheophyta</taxon>
        <taxon>Spermatophyta</taxon>
        <taxon>Magnoliopsida</taxon>
        <taxon>eudicotyledons</taxon>
        <taxon>Gunneridae</taxon>
        <taxon>Pentapetalae</taxon>
        <taxon>rosids</taxon>
        <taxon>fabids</taxon>
        <taxon>Malpighiales</taxon>
        <taxon>Passifloraceae</taxon>
        <taxon>Turnera</taxon>
    </lineage>
</organism>
<evidence type="ECO:0000256" key="1">
    <source>
        <dbReference type="ARBA" id="ARBA00005474"/>
    </source>
</evidence>
<name>A0A9Q0JE15_9ROSI</name>
<evidence type="ECO:0000313" key="3">
    <source>
        <dbReference type="EMBL" id="KAJ4838153.1"/>
    </source>
</evidence>
<proteinExistence type="inferred from homology"/>
<feature type="domain" description="LOB" evidence="2">
    <location>
        <begin position="13"/>
        <end position="114"/>
    </location>
</feature>
<reference evidence="3" key="1">
    <citation type="submission" date="2022-02" db="EMBL/GenBank/DDBJ databases">
        <authorList>
            <person name="Henning P.M."/>
            <person name="McCubbin A.G."/>
            <person name="Shore J.S."/>
        </authorList>
    </citation>
    <scope>NUCLEOTIDE SEQUENCE</scope>
    <source>
        <strain evidence="3">F60SS</strain>
        <tissue evidence="3">Leaves</tissue>
    </source>
</reference>
<dbReference type="PANTHER" id="PTHR31301:SF77">
    <property type="entry name" value="LOB DOMAIN-CONTAINING PROTEIN 1-LIKE"/>
    <property type="match status" value="1"/>
</dbReference>
<evidence type="ECO:0000259" key="2">
    <source>
        <dbReference type="PROSITE" id="PS50891"/>
    </source>
</evidence>
<gene>
    <name evidence="3" type="ORF">Tsubulata_048382</name>
</gene>
<reference evidence="3" key="2">
    <citation type="journal article" date="2023" name="Plants (Basel)">
        <title>Annotation of the Turnera subulata (Passifloraceae) Draft Genome Reveals the S-Locus Evolved after the Divergence of Turneroideae from Passifloroideae in a Stepwise Manner.</title>
        <authorList>
            <person name="Henning P.M."/>
            <person name="Roalson E.H."/>
            <person name="Mir W."/>
            <person name="McCubbin A.G."/>
            <person name="Shore J.S."/>
        </authorList>
    </citation>
    <scope>NUCLEOTIDE SEQUENCE</scope>
    <source>
        <strain evidence="3">F60SS</strain>
    </source>
</reference>
<protein>
    <recommendedName>
        <fullName evidence="2">LOB domain-containing protein</fullName>
    </recommendedName>
</protein>
<evidence type="ECO:0000313" key="4">
    <source>
        <dbReference type="Proteomes" id="UP001141552"/>
    </source>
</evidence>
<dbReference type="InterPro" id="IPR004883">
    <property type="entry name" value="LOB"/>
</dbReference>
<keyword evidence="4" id="KW-1185">Reference proteome</keyword>
<dbReference type="PANTHER" id="PTHR31301">
    <property type="entry name" value="LOB DOMAIN-CONTAINING PROTEIN 4-RELATED"/>
    <property type="match status" value="1"/>
</dbReference>
<dbReference type="Proteomes" id="UP001141552">
    <property type="component" value="Unassembled WGS sequence"/>
</dbReference>
<sequence>MASQVLVGGRAHQPCAACKMLRRRCRNNCVLAPYFPTHEIEKFAVVHKVFGASNVIKMIQMVEESKREDAVKAIIFEATARLGDPVYGSAGPVFQLQKMVQEFKLQLESIRAQVLQLQGQREQLLGILMNNIHPFDSSSLVNDPVLGSCSFPVDDDTAAYDPITFHVEPDMRL</sequence>
<dbReference type="OrthoDB" id="1137559at2759"/>
<dbReference type="AlphaFoldDB" id="A0A9Q0JE15"/>
<dbReference type="EMBL" id="JAKUCV010003640">
    <property type="protein sequence ID" value="KAJ4838153.1"/>
    <property type="molecule type" value="Genomic_DNA"/>
</dbReference>
<comment type="similarity">
    <text evidence="1">Belongs to the LOB domain-containing protein family.</text>
</comment>
<dbReference type="Pfam" id="PF03195">
    <property type="entry name" value="LOB"/>
    <property type="match status" value="1"/>
</dbReference>
<dbReference type="PROSITE" id="PS50891">
    <property type="entry name" value="LOB"/>
    <property type="match status" value="1"/>
</dbReference>
<comment type="caution">
    <text evidence="3">The sequence shown here is derived from an EMBL/GenBank/DDBJ whole genome shotgun (WGS) entry which is preliminary data.</text>
</comment>
<accession>A0A9Q0JE15</accession>